<evidence type="ECO:0000313" key="9">
    <source>
        <dbReference type="WBParaSite" id="ACAC_0000876201-mRNA-1"/>
    </source>
</evidence>
<comment type="similarity">
    <text evidence="2 6">Belongs to the RRP36 family.</text>
</comment>
<dbReference type="Pfam" id="PF06102">
    <property type="entry name" value="RRP36"/>
    <property type="match status" value="1"/>
</dbReference>
<protein>
    <recommendedName>
        <fullName evidence="6">rRNA biogenesis protein RRP36</fullName>
    </recommendedName>
</protein>
<proteinExistence type="inferred from homology"/>
<keyword evidence="6" id="KW-0687">Ribonucleoprotein</keyword>
<reference evidence="9" key="2">
    <citation type="submission" date="2017-02" db="UniProtKB">
        <authorList>
            <consortium name="WormBaseParasite"/>
        </authorList>
    </citation>
    <scope>IDENTIFICATION</scope>
</reference>
<dbReference type="PANTHER" id="PTHR21738">
    <property type="entry name" value="RIBOSOMAL RNA PROCESSING PROTEIN 36 HOMOLOG"/>
    <property type="match status" value="1"/>
</dbReference>
<comment type="subcellular location">
    <subcellularLocation>
        <location evidence="1 6">Nucleus</location>
        <location evidence="1 6">Nucleolus</location>
    </subcellularLocation>
</comment>
<evidence type="ECO:0000256" key="7">
    <source>
        <dbReference type="SAM" id="MobiDB-lite"/>
    </source>
</evidence>
<name>A0A0K0DDG3_ANGCA</name>
<evidence type="ECO:0000313" key="8">
    <source>
        <dbReference type="Proteomes" id="UP000035642"/>
    </source>
</evidence>
<keyword evidence="5 6" id="KW-0539">Nucleus</keyword>
<organism evidence="8 9">
    <name type="scientific">Angiostrongylus cantonensis</name>
    <name type="common">Rat lungworm</name>
    <dbReference type="NCBI Taxonomy" id="6313"/>
    <lineage>
        <taxon>Eukaryota</taxon>
        <taxon>Metazoa</taxon>
        <taxon>Ecdysozoa</taxon>
        <taxon>Nematoda</taxon>
        <taxon>Chromadorea</taxon>
        <taxon>Rhabditida</taxon>
        <taxon>Rhabditina</taxon>
        <taxon>Rhabditomorpha</taxon>
        <taxon>Strongyloidea</taxon>
        <taxon>Metastrongylidae</taxon>
        <taxon>Angiostrongylus</taxon>
    </lineage>
</organism>
<keyword evidence="8" id="KW-1185">Reference proteome</keyword>
<dbReference type="GO" id="GO:0030686">
    <property type="term" value="C:90S preribosome"/>
    <property type="evidence" value="ECO:0007669"/>
    <property type="project" value="TreeGrafter"/>
</dbReference>
<sequence>MKRKQHRELVEKSSADQRMLECVTVNRKCSSDGDVAGVARLIGNGYDDATIPMVNAMRDEVLSFNSCMDEFLDGSLERKPKIVKRSILEPKNLSTLDTNYGKEDVERLNSHGHVLTGVCNGEKTGSNTKIKRQKLKKESNNDVYCSKQSSEEWEEIRKKCKRGVRPHKSLRHFGESLQKDDSVEEEHVEEDEAVMDFRAKLADLPLGKVREVKERLGLKLFNKAYFGIHKCEEKEESRNVEPENLSLNKHLGQHRPKEITSKKPVSIFRPVYQNMKTIKRKRDPRFDSRAGLYKERCFEDNYSFLDDLRKYEREELSKEAAKREDCGDMERAAKIRETIRRMDNREKTKADRKLKQRTYQELRLENIDRMMRGDRPVFKTKAQVKMINMEKKFDQLKKEGKLDQYMKRKAKREARKEARKKLSFEEKYGYH</sequence>
<evidence type="ECO:0000256" key="6">
    <source>
        <dbReference type="RuleBase" id="RU368027"/>
    </source>
</evidence>
<reference evidence="8" key="1">
    <citation type="submission" date="2012-09" db="EMBL/GenBank/DDBJ databases">
        <authorList>
            <person name="Martin A.A."/>
        </authorList>
    </citation>
    <scope>NUCLEOTIDE SEQUENCE</scope>
</reference>
<evidence type="ECO:0000256" key="5">
    <source>
        <dbReference type="ARBA" id="ARBA00023242"/>
    </source>
</evidence>
<feature type="compositionally biased region" description="Basic and acidic residues" evidence="7">
    <location>
        <begin position="414"/>
        <end position="431"/>
    </location>
</feature>
<dbReference type="InterPro" id="IPR009292">
    <property type="entry name" value="RRP36"/>
</dbReference>
<keyword evidence="3 6" id="KW-0690">Ribosome biogenesis</keyword>
<dbReference type="AlphaFoldDB" id="A0A0K0DDG3"/>
<comment type="subunit">
    <text evidence="6">Associates with 90S and pre-40S pre-ribosomal particles.</text>
</comment>
<dbReference type="GO" id="GO:0005730">
    <property type="term" value="C:nucleolus"/>
    <property type="evidence" value="ECO:0007669"/>
    <property type="project" value="UniProtKB-SubCell"/>
</dbReference>
<comment type="function">
    <text evidence="6">Component of the 90S pre-ribosome involved in the maturation of rRNAs. Required for early cleavages of the pre-RNAs in the 40S ribosomal subunit maturation pathway.</text>
</comment>
<dbReference type="Proteomes" id="UP000035642">
    <property type="component" value="Unassembled WGS sequence"/>
</dbReference>
<dbReference type="STRING" id="6313.A0A0K0DDG3"/>
<dbReference type="WBParaSite" id="ACAC_0000876201-mRNA-1">
    <property type="protein sequence ID" value="ACAC_0000876201-mRNA-1"/>
    <property type="gene ID" value="ACAC_0000876201"/>
</dbReference>
<feature type="region of interest" description="Disordered" evidence="7">
    <location>
        <begin position="407"/>
        <end position="431"/>
    </location>
</feature>
<accession>A0A0K0DDG3</accession>
<evidence type="ECO:0000256" key="4">
    <source>
        <dbReference type="ARBA" id="ARBA00022552"/>
    </source>
</evidence>
<dbReference type="PANTHER" id="PTHR21738:SF0">
    <property type="entry name" value="RIBOSOMAL RNA PROCESSING PROTEIN 36 HOMOLOG"/>
    <property type="match status" value="1"/>
</dbReference>
<dbReference type="GO" id="GO:0000462">
    <property type="term" value="P:maturation of SSU-rRNA from tricistronic rRNA transcript (SSU-rRNA, 5.8S rRNA, LSU-rRNA)"/>
    <property type="evidence" value="ECO:0007669"/>
    <property type="project" value="TreeGrafter"/>
</dbReference>
<evidence type="ECO:0000256" key="2">
    <source>
        <dbReference type="ARBA" id="ARBA00009418"/>
    </source>
</evidence>
<evidence type="ECO:0000256" key="1">
    <source>
        <dbReference type="ARBA" id="ARBA00004604"/>
    </source>
</evidence>
<evidence type="ECO:0000256" key="3">
    <source>
        <dbReference type="ARBA" id="ARBA00022517"/>
    </source>
</evidence>
<keyword evidence="4 6" id="KW-0698">rRNA processing</keyword>